<organism evidence="3 4">
    <name type="scientific">Kitasatospora kifunensis</name>
    <name type="common">Streptomyces kifunensis</name>
    <dbReference type="NCBI Taxonomy" id="58351"/>
    <lineage>
        <taxon>Bacteria</taxon>
        <taxon>Bacillati</taxon>
        <taxon>Actinomycetota</taxon>
        <taxon>Actinomycetes</taxon>
        <taxon>Kitasatosporales</taxon>
        <taxon>Streptomycetaceae</taxon>
        <taxon>Kitasatospora</taxon>
    </lineage>
</organism>
<dbReference type="InterPro" id="IPR003779">
    <property type="entry name" value="CMD-like"/>
</dbReference>
<dbReference type="GO" id="GO:0051920">
    <property type="term" value="F:peroxiredoxin activity"/>
    <property type="evidence" value="ECO:0007669"/>
    <property type="project" value="InterPro"/>
</dbReference>
<evidence type="ECO:0000259" key="2">
    <source>
        <dbReference type="Pfam" id="PF02627"/>
    </source>
</evidence>
<reference evidence="3 4" key="1">
    <citation type="submission" date="2020-08" db="EMBL/GenBank/DDBJ databases">
        <title>Sequencing the genomes of 1000 actinobacteria strains.</title>
        <authorList>
            <person name="Klenk H.-P."/>
        </authorList>
    </citation>
    <scope>NUCLEOTIDE SEQUENCE [LARGE SCALE GENOMIC DNA]</scope>
    <source>
        <strain evidence="3 4">DSM 41654</strain>
    </source>
</reference>
<keyword evidence="4" id="KW-1185">Reference proteome</keyword>
<feature type="region of interest" description="Disordered" evidence="1">
    <location>
        <begin position="195"/>
        <end position="218"/>
    </location>
</feature>
<keyword evidence="3" id="KW-0575">Peroxidase</keyword>
<gene>
    <name evidence="3" type="ORF">FHR34_001442</name>
</gene>
<keyword evidence="3" id="KW-0560">Oxidoreductase</keyword>
<evidence type="ECO:0000313" key="3">
    <source>
        <dbReference type="EMBL" id="MBB4922449.1"/>
    </source>
</evidence>
<comment type="caution">
    <text evidence="3">The sequence shown here is derived from an EMBL/GenBank/DDBJ whole genome shotgun (WGS) entry which is preliminary data.</text>
</comment>
<dbReference type="NCBIfam" id="TIGR00778">
    <property type="entry name" value="ahpD_dom"/>
    <property type="match status" value="1"/>
</dbReference>
<dbReference type="NCBIfam" id="TIGR01926">
    <property type="entry name" value="peroxid_rel"/>
    <property type="match status" value="1"/>
</dbReference>
<dbReference type="EMBL" id="JACHJV010000001">
    <property type="protein sequence ID" value="MBB4922449.1"/>
    <property type="molecule type" value="Genomic_DNA"/>
</dbReference>
<feature type="compositionally biased region" description="Acidic residues" evidence="1">
    <location>
        <begin position="200"/>
        <end position="218"/>
    </location>
</feature>
<dbReference type="Proteomes" id="UP000540506">
    <property type="component" value="Unassembled WGS sequence"/>
</dbReference>
<evidence type="ECO:0000256" key="1">
    <source>
        <dbReference type="SAM" id="MobiDB-lite"/>
    </source>
</evidence>
<evidence type="ECO:0000313" key="4">
    <source>
        <dbReference type="Proteomes" id="UP000540506"/>
    </source>
</evidence>
<feature type="domain" description="Carboxymuconolactone decarboxylase-like" evidence="2">
    <location>
        <begin position="51"/>
        <end position="108"/>
    </location>
</feature>
<dbReference type="PANTHER" id="PTHR35446:SF2">
    <property type="entry name" value="CARBOXYMUCONOLACTONE DECARBOXYLASE-LIKE DOMAIN-CONTAINING PROTEIN"/>
    <property type="match status" value="1"/>
</dbReference>
<dbReference type="Gene3D" id="1.20.1290.10">
    <property type="entry name" value="AhpD-like"/>
    <property type="match status" value="1"/>
</dbReference>
<dbReference type="SUPFAM" id="SSF69118">
    <property type="entry name" value="AhpD-like"/>
    <property type="match status" value="1"/>
</dbReference>
<dbReference type="PANTHER" id="PTHR35446">
    <property type="entry name" value="SI:CH211-175M2.5"/>
    <property type="match status" value="1"/>
</dbReference>
<dbReference type="RefSeq" id="WP_184934622.1">
    <property type="nucleotide sequence ID" value="NZ_JACHJV010000001.1"/>
</dbReference>
<protein>
    <submittedName>
        <fullName evidence="3">Putative peroxidase-related enzyme</fullName>
    </submittedName>
</protein>
<sequence length="218" mass="23481">MGDQQQVSGVRVPLIAEAEATGRTAELYELIKSRTGLPFVPDMFRLVSTRPDLMEVLITGYSGVFLGDAVLPRATREMISAWSSKVNGCPYCVGTHNWFLSQFGGSAELTQAISTANKPGELPLDEKTMALMELVTQVCTGAYRITEADWARVEAAGWSNEEMLEAVFTAGLFAFINRLVDGFGLGAAMTRSRIAQQSDADTDADTDADAEAAAEAEL</sequence>
<dbReference type="InterPro" id="IPR029032">
    <property type="entry name" value="AhpD-like"/>
</dbReference>
<accession>A0A7W7QZ76</accession>
<dbReference type="Pfam" id="PF02627">
    <property type="entry name" value="CMD"/>
    <property type="match status" value="1"/>
</dbReference>
<proteinExistence type="predicted"/>
<dbReference type="InterPro" id="IPR004675">
    <property type="entry name" value="AhpD_core"/>
</dbReference>
<name>A0A7W7QZ76_KITKI</name>
<dbReference type="InterPro" id="IPR010195">
    <property type="entry name" value="Uncharacterised_peroxidase-rel"/>
</dbReference>
<dbReference type="AlphaFoldDB" id="A0A7W7QZ76"/>